<accession>A0A1B4V0D8</accession>
<keyword evidence="15" id="KW-1185">Reference proteome</keyword>
<evidence type="ECO:0000256" key="6">
    <source>
        <dbReference type="ARBA" id="ARBA00022741"/>
    </source>
</evidence>
<keyword evidence="9" id="KW-0289">Folate biosynthesis</keyword>
<dbReference type="EC" id="2.7.6.3" evidence="3"/>
<evidence type="ECO:0000256" key="7">
    <source>
        <dbReference type="ARBA" id="ARBA00022777"/>
    </source>
</evidence>
<dbReference type="CDD" id="cd00483">
    <property type="entry name" value="HPPK"/>
    <property type="match status" value="1"/>
</dbReference>
<dbReference type="Proteomes" id="UP000218899">
    <property type="component" value="Chromosome"/>
</dbReference>
<organism evidence="14 15">
    <name type="scientific">Sulfurifustis variabilis</name>
    <dbReference type="NCBI Taxonomy" id="1675686"/>
    <lineage>
        <taxon>Bacteria</taxon>
        <taxon>Pseudomonadati</taxon>
        <taxon>Pseudomonadota</taxon>
        <taxon>Gammaproteobacteria</taxon>
        <taxon>Acidiferrobacterales</taxon>
        <taxon>Acidiferrobacteraceae</taxon>
        <taxon>Sulfurifustis</taxon>
    </lineage>
</organism>
<dbReference type="PANTHER" id="PTHR43071">
    <property type="entry name" value="2-AMINO-4-HYDROXY-6-HYDROXYMETHYLDIHYDROPTERIDINE PYROPHOSPHOKINASE"/>
    <property type="match status" value="1"/>
</dbReference>
<comment type="function">
    <text evidence="10">Catalyzes the transfer of pyrophosphate from adenosine triphosphate (ATP) to 6-hydroxymethyl-7,8-dihydropterin, an enzymatic step in folate biosynthesis pathway.</text>
</comment>
<keyword evidence="5" id="KW-0808">Transferase</keyword>
<dbReference type="GO" id="GO:0003848">
    <property type="term" value="F:2-amino-4-hydroxy-6-hydroxymethyldihydropteridine diphosphokinase activity"/>
    <property type="evidence" value="ECO:0007669"/>
    <property type="project" value="UniProtKB-EC"/>
</dbReference>
<dbReference type="Gene3D" id="3.30.70.560">
    <property type="entry name" value="7,8-Dihydro-6-hydroxymethylpterin-pyrophosphokinase HPPK"/>
    <property type="match status" value="1"/>
</dbReference>
<evidence type="ECO:0000259" key="13">
    <source>
        <dbReference type="Pfam" id="PF01288"/>
    </source>
</evidence>
<protein>
    <recommendedName>
        <fullName evidence="4">2-amino-4-hydroxy-6-hydroxymethyldihydropteridine pyrophosphokinase</fullName>
        <ecNumber evidence="3">2.7.6.3</ecNumber>
    </recommendedName>
    <alternativeName>
        <fullName evidence="11">6-hydroxymethyl-7,8-dihydropterin pyrophosphokinase</fullName>
    </alternativeName>
    <alternativeName>
        <fullName evidence="12">7,8-dihydro-6-hydroxymethylpterin-pyrophosphokinase</fullName>
    </alternativeName>
</protein>
<evidence type="ECO:0000256" key="11">
    <source>
        <dbReference type="ARBA" id="ARBA00029766"/>
    </source>
</evidence>
<dbReference type="AlphaFoldDB" id="A0A1B4V0D8"/>
<dbReference type="Pfam" id="PF01288">
    <property type="entry name" value="HPPK"/>
    <property type="match status" value="1"/>
</dbReference>
<evidence type="ECO:0000256" key="5">
    <source>
        <dbReference type="ARBA" id="ARBA00022679"/>
    </source>
</evidence>
<reference evidence="14 15" key="1">
    <citation type="submission" date="2015-08" db="EMBL/GenBank/DDBJ databases">
        <title>Complete genome sequence of Sulfurifustis variabilis.</title>
        <authorList>
            <person name="Miura A."/>
            <person name="Kojima H."/>
            <person name="Fukui M."/>
        </authorList>
    </citation>
    <scope>NUCLEOTIDE SEQUENCE [LARGE SCALE GENOMIC DNA]</scope>
    <source>
        <strain evidence="15">skN76</strain>
    </source>
</reference>
<comment type="pathway">
    <text evidence="1">Cofactor biosynthesis; tetrahydrofolate biosynthesis; 2-amino-4-hydroxy-6-hydroxymethyl-7,8-dihydropteridine diphosphate from 7,8-dihydroneopterin triphosphate: step 4/4.</text>
</comment>
<evidence type="ECO:0000313" key="14">
    <source>
        <dbReference type="EMBL" id="BAU46743.1"/>
    </source>
</evidence>
<evidence type="ECO:0000256" key="3">
    <source>
        <dbReference type="ARBA" id="ARBA00013253"/>
    </source>
</evidence>
<evidence type="ECO:0000256" key="10">
    <source>
        <dbReference type="ARBA" id="ARBA00029409"/>
    </source>
</evidence>
<dbReference type="RefSeq" id="WP_096457406.1">
    <property type="nucleotide sequence ID" value="NZ_AP014936.1"/>
</dbReference>
<dbReference type="InterPro" id="IPR035907">
    <property type="entry name" value="Hppk_sf"/>
</dbReference>
<evidence type="ECO:0000256" key="2">
    <source>
        <dbReference type="ARBA" id="ARBA00005810"/>
    </source>
</evidence>
<dbReference type="GO" id="GO:0046656">
    <property type="term" value="P:folic acid biosynthetic process"/>
    <property type="evidence" value="ECO:0007669"/>
    <property type="project" value="UniProtKB-KW"/>
</dbReference>
<dbReference type="UniPathway" id="UPA00077">
    <property type="reaction ID" value="UER00155"/>
</dbReference>
<sequence>MARAYVSIGSNIDRERNVRSATAELRARYGRLVLSPVYESPAEGFEGDDFYNLVAAFDSDAPPRAIAQALLDIERAHGRERRADGMHSRTLDLDLLLYGDLVLNEPGLRLPREDITRYAFVLKPLADIEPEGRHPETGQSFAALWRRFEGYRSLRPVALDLR</sequence>
<evidence type="ECO:0000256" key="8">
    <source>
        <dbReference type="ARBA" id="ARBA00022840"/>
    </source>
</evidence>
<evidence type="ECO:0000256" key="4">
    <source>
        <dbReference type="ARBA" id="ARBA00016218"/>
    </source>
</evidence>
<dbReference type="GO" id="GO:0016301">
    <property type="term" value="F:kinase activity"/>
    <property type="evidence" value="ECO:0007669"/>
    <property type="project" value="UniProtKB-KW"/>
</dbReference>
<comment type="similarity">
    <text evidence="2">Belongs to the HPPK family.</text>
</comment>
<gene>
    <name evidence="14" type="ORF">SVA_0161</name>
</gene>
<dbReference type="KEGG" id="sva:SVA_0161"/>
<dbReference type="SUPFAM" id="SSF55083">
    <property type="entry name" value="6-hydroxymethyl-7,8-dihydropterin pyrophosphokinase, HPPK"/>
    <property type="match status" value="1"/>
</dbReference>
<evidence type="ECO:0000256" key="12">
    <source>
        <dbReference type="ARBA" id="ARBA00033413"/>
    </source>
</evidence>
<proteinExistence type="inferred from homology"/>
<dbReference type="NCBIfam" id="TIGR01498">
    <property type="entry name" value="folK"/>
    <property type="match status" value="1"/>
</dbReference>
<keyword evidence="7 14" id="KW-0418">Kinase</keyword>
<dbReference type="GO" id="GO:0046654">
    <property type="term" value="P:tetrahydrofolate biosynthetic process"/>
    <property type="evidence" value="ECO:0007669"/>
    <property type="project" value="UniProtKB-UniPathway"/>
</dbReference>
<dbReference type="InterPro" id="IPR000550">
    <property type="entry name" value="Hppk"/>
</dbReference>
<evidence type="ECO:0000256" key="9">
    <source>
        <dbReference type="ARBA" id="ARBA00022909"/>
    </source>
</evidence>
<feature type="domain" description="7,8-dihydro-6-hydroxymethylpterin-pyrophosphokinase" evidence="13">
    <location>
        <begin position="5"/>
        <end position="130"/>
    </location>
</feature>
<dbReference type="OrthoDB" id="9790168at2"/>
<dbReference type="GO" id="GO:0005524">
    <property type="term" value="F:ATP binding"/>
    <property type="evidence" value="ECO:0007669"/>
    <property type="project" value="UniProtKB-KW"/>
</dbReference>
<keyword evidence="6" id="KW-0547">Nucleotide-binding</keyword>
<evidence type="ECO:0000313" key="15">
    <source>
        <dbReference type="Proteomes" id="UP000218899"/>
    </source>
</evidence>
<dbReference type="EMBL" id="AP014936">
    <property type="protein sequence ID" value="BAU46743.1"/>
    <property type="molecule type" value="Genomic_DNA"/>
</dbReference>
<evidence type="ECO:0000256" key="1">
    <source>
        <dbReference type="ARBA" id="ARBA00005051"/>
    </source>
</evidence>
<keyword evidence="8" id="KW-0067">ATP-binding</keyword>
<dbReference type="PANTHER" id="PTHR43071:SF1">
    <property type="entry name" value="2-AMINO-4-HYDROXY-6-HYDROXYMETHYLDIHYDROPTERIDINE PYROPHOSPHOKINASE"/>
    <property type="match status" value="1"/>
</dbReference>
<name>A0A1B4V0D8_9GAMM</name>